<comment type="caution">
    <text evidence="1">The sequence shown here is derived from an EMBL/GenBank/DDBJ whole genome shotgun (WGS) entry which is preliminary data.</text>
</comment>
<organism evidence="1 2">
    <name type="scientific">Penicillium antarcticum</name>
    <dbReference type="NCBI Taxonomy" id="416450"/>
    <lineage>
        <taxon>Eukaryota</taxon>
        <taxon>Fungi</taxon>
        <taxon>Dikarya</taxon>
        <taxon>Ascomycota</taxon>
        <taxon>Pezizomycotina</taxon>
        <taxon>Eurotiomycetes</taxon>
        <taxon>Eurotiomycetidae</taxon>
        <taxon>Eurotiales</taxon>
        <taxon>Aspergillaceae</taxon>
        <taxon>Penicillium</taxon>
    </lineage>
</organism>
<gene>
    <name evidence="1" type="ORF">PENANT_c056G11125</name>
</gene>
<dbReference type="OrthoDB" id="4449395at2759"/>
<protein>
    <recommendedName>
        <fullName evidence="3">SMP-30/Gluconolactonase/LRE-like region domain-containing protein</fullName>
    </recommendedName>
</protein>
<evidence type="ECO:0000313" key="2">
    <source>
        <dbReference type="Proteomes" id="UP000191672"/>
    </source>
</evidence>
<keyword evidence="2" id="KW-1185">Reference proteome</keyword>
<sequence length="139" mass="15959">MGYPWWAGLHDLVPLPGQRKFLVSEDRGLHAFDTEAGQLTEHYENVTHKYLPGLEVTTGDRHGYAGNGKWEELPQSDLKSFNIAPDGSFVYAQSVQSLWIKIRGFHTSLVVDSRRRKMIIGDEIYRPRWFGELDGWSKP</sequence>
<evidence type="ECO:0000313" key="1">
    <source>
        <dbReference type="EMBL" id="OQD79252.1"/>
    </source>
</evidence>
<dbReference type="Proteomes" id="UP000191672">
    <property type="component" value="Unassembled WGS sequence"/>
</dbReference>
<dbReference type="AlphaFoldDB" id="A0A1V6PRC2"/>
<proteinExistence type="predicted"/>
<name>A0A1V6PRC2_9EURO</name>
<dbReference type="EMBL" id="MDYN01000056">
    <property type="protein sequence ID" value="OQD79252.1"/>
    <property type="molecule type" value="Genomic_DNA"/>
</dbReference>
<evidence type="ECO:0008006" key="3">
    <source>
        <dbReference type="Google" id="ProtNLM"/>
    </source>
</evidence>
<dbReference type="STRING" id="416450.A0A1V6PRC2"/>
<reference evidence="2" key="1">
    <citation type="journal article" date="2017" name="Nat. Microbiol.">
        <title>Global analysis of biosynthetic gene clusters reveals vast potential of secondary metabolite production in Penicillium species.</title>
        <authorList>
            <person name="Nielsen J.C."/>
            <person name="Grijseels S."/>
            <person name="Prigent S."/>
            <person name="Ji B."/>
            <person name="Dainat J."/>
            <person name="Nielsen K.F."/>
            <person name="Frisvad J.C."/>
            <person name="Workman M."/>
            <person name="Nielsen J."/>
        </authorList>
    </citation>
    <scope>NUCLEOTIDE SEQUENCE [LARGE SCALE GENOMIC DNA]</scope>
    <source>
        <strain evidence="2">IBT 31811</strain>
    </source>
</reference>
<accession>A0A1V6PRC2</accession>